<reference evidence="2 3" key="1">
    <citation type="submission" date="2020-02" db="EMBL/GenBank/DDBJ databases">
        <authorList>
            <person name="Kim M.K."/>
        </authorList>
    </citation>
    <scope>NUCLEOTIDE SEQUENCE [LARGE SCALE GENOMIC DNA]</scope>
    <source>
        <strain evidence="2 3">17J57-3</strain>
    </source>
</reference>
<dbReference type="Gene3D" id="3.10.310.50">
    <property type="match status" value="1"/>
</dbReference>
<organism evidence="2 3">
    <name type="scientific">Noviherbaspirillum galbum</name>
    <dbReference type="NCBI Taxonomy" id="2709383"/>
    <lineage>
        <taxon>Bacteria</taxon>
        <taxon>Pseudomonadati</taxon>
        <taxon>Pseudomonadota</taxon>
        <taxon>Betaproteobacteria</taxon>
        <taxon>Burkholderiales</taxon>
        <taxon>Oxalobacteraceae</taxon>
        <taxon>Noviherbaspirillum</taxon>
    </lineage>
</organism>
<gene>
    <name evidence="2" type="ORF">G3574_05820</name>
</gene>
<keyword evidence="3" id="KW-1185">Reference proteome</keyword>
<evidence type="ECO:0000259" key="1">
    <source>
        <dbReference type="Pfam" id="PF04536"/>
    </source>
</evidence>
<dbReference type="PANTHER" id="PTHR30373">
    <property type="entry name" value="UPF0603 PROTEIN YGCG"/>
    <property type="match status" value="1"/>
</dbReference>
<proteinExistence type="predicted"/>
<accession>A0A6B3SIB3</accession>
<dbReference type="Pfam" id="PF04536">
    <property type="entry name" value="TPM_phosphatase"/>
    <property type="match status" value="1"/>
</dbReference>
<sequence>MSTIARLLRHLRTTSATGRRLFPPASLQAIEQCIGAGERRHRAEVRLVVETALSPQAVLQGQTPRERARMLFSQLGVWDTEENCGVLVYINLADRQVEIVADRGLGKAVSANAWQELCKAMTLDFAQGEFERGTIAALEQLNAMLAERYPDDGATSNELPDRPLMM</sequence>
<dbReference type="InterPro" id="IPR007621">
    <property type="entry name" value="TPM_dom"/>
</dbReference>
<feature type="domain" description="TPM" evidence="1">
    <location>
        <begin position="21"/>
        <end position="143"/>
    </location>
</feature>
<comment type="caution">
    <text evidence="2">The sequence shown here is derived from an EMBL/GenBank/DDBJ whole genome shotgun (WGS) entry which is preliminary data.</text>
</comment>
<protein>
    <submittedName>
        <fullName evidence="2">TPM domain-containing protein</fullName>
    </submittedName>
</protein>
<dbReference type="EMBL" id="JAAIVB010000013">
    <property type="protein sequence ID" value="NEX60587.1"/>
    <property type="molecule type" value="Genomic_DNA"/>
</dbReference>
<dbReference type="Proteomes" id="UP000482155">
    <property type="component" value="Unassembled WGS sequence"/>
</dbReference>
<dbReference type="AlphaFoldDB" id="A0A6B3SIB3"/>
<evidence type="ECO:0000313" key="3">
    <source>
        <dbReference type="Proteomes" id="UP000482155"/>
    </source>
</evidence>
<dbReference type="PANTHER" id="PTHR30373:SF8">
    <property type="entry name" value="BLL7265 PROTEIN"/>
    <property type="match status" value="1"/>
</dbReference>
<evidence type="ECO:0000313" key="2">
    <source>
        <dbReference type="EMBL" id="NEX60587.1"/>
    </source>
</evidence>
<dbReference type="RefSeq" id="WP_163961083.1">
    <property type="nucleotide sequence ID" value="NZ_JAAIVB010000013.1"/>
</dbReference>
<name>A0A6B3SIB3_9BURK</name>